<protein>
    <recommendedName>
        <fullName evidence="7">Ubiquitin carboxyl-terminal hydrolase</fullName>
        <ecNumber evidence="7">3.4.19.12</ecNumber>
    </recommendedName>
</protein>
<dbReference type="InterPro" id="IPR029071">
    <property type="entry name" value="Ubiquitin-like_domsf"/>
</dbReference>
<evidence type="ECO:0000256" key="8">
    <source>
        <dbReference type="SAM" id="MobiDB-lite"/>
    </source>
</evidence>
<evidence type="ECO:0000256" key="5">
    <source>
        <dbReference type="ARBA" id="ARBA00022801"/>
    </source>
</evidence>
<dbReference type="GO" id="GO:0061136">
    <property type="term" value="P:regulation of proteasomal protein catabolic process"/>
    <property type="evidence" value="ECO:0007669"/>
    <property type="project" value="TreeGrafter"/>
</dbReference>
<dbReference type="PANTHER" id="PTHR43982:SF1">
    <property type="entry name" value="UBIQUITIN CARBOXYL-TERMINAL HYDROLASE 14"/>
    <property type="match status" value="1"/>
</dbReference>
<feature type="region of interest" description="Disordered" evidence="8">
    <location>
        <begin position="371"/>
        <end position="413"/>
    </location>
</feature>
<dbReference type="Gene3D" id="3.90.70.10">
    <property type="entry name" value="Cysteine proteinases"/>
    <property type="match status" value="1"/>
</dbReference>
<sequence length="506" mass="55208">MKVVVSWNRGTYPVEIDLDEPPAVFKSQVFSLTGVPVDRQKIMVKGGMLKDEWGKVKLKEGQKLMMMGSAEAIPVAPEKAITFVEDLPEEEQEAAMMPKDYGAGLVNLGNTCYMAATMQCLANVPELGDALNAYDSGSGIEADASHNLVLATRDLIKEMRTSRQAVVPFKFLTTLRQRFPQFNEQGQGGVYSQQDAEECWTGLVNALDMRINAAGADEKARSSVRDLFSIGYESTLTCAESGETSKEESSDFMFKCNVTQSVNHLNLAMQECLNGTVEKNSEQLGRSAVWTKETKLSKLPRYFPVETVRFYYKVETQTKCKIMKAVTFPLTLDVYDLCTPELKKQLDVGRRAEREAADAVAARKRALNGATDAAGGAAGGSDVPTEAANKDTDGDSAMADEGDAPAPEVGKPLPTGKYDLVAVLTHKGRSADGGHYIGWTKQKDGQWLRFDDDDVEPQKEEDILKLNGGGDWHMGYIKLYAERTFTPGAAPAAGEEGESAPKAMES</sequence>
<organism evidence="11">
    <name type="scientific">Prasinoderma coloniale</name>
    <dbReference type="NCBI Taxonomy" id="156133"/>
    <lineage>
        <taxon>Eukaryota</taxon>
        <taxon>Viridiplantae</taxon>
        <taxon>Prasinodermophyta</taxon>
        <taxon>Prasinodermophyceae</taxon>
        <taxon>Prasinodermales</taxon>
        <taxon>Prasinodermaceae</taxon>
        <taxon>Prasinoderma</taxon>
    </lineage>
</organism>
<evidence type="ECO:0000313" key="11">
    <source>
        <dbReference type="EMBL" id="CAD8249772.1"/>
    </source>
</evidence>
<dbReference type="Pfam" id="PF00443">
    <property type="entry name" value="UCH"/>
    <property type="match status" value="1"/>
</dbReference>
<dbReference type="PROSITE" id="PS00972">
    <property type="entry name" value="USP_1"/>
    <property type="match status" value="1"/>
</dbReference>
<keyword evidence="4 7" id="KW-0833">Ubl conjugation pathway</keyword>
<evidence type="ECO:0000256" key="4">
    <source>
        <dbReference type="ARBA" id="ARBA00022786"/>
    </source>
</evidence>
<dbReference type="InterPro" id="IPR000626">
    <property type="entry name" value="Ubiquitin-like_dom"/>
</dbReference>
<reference evidence="11" key="1">
    <citation type="submission" date="2021-01" db="EMBL/GenBank/DDBJ databases">
        <authorList>
            <person name="Corre E."/>
            <person name="Pelletier E."/>
            <person name="Niang G."/>
            <person name="Scheremetjew M."/>
            <person name="Finn R."/>
            <person name="Kale V."/>
            <person name="Holt S."/>
            <person name="Cochrane G."/>
            <person name="Meng A."/>
            <person name="Brown T."/>
            <person name="Cohen L."/>
        </authorList>
    </citation>
    <scope>NUCLEOTIDE SEQUENCE</scope>
    <source>
        <strain evidence="11">CCMP1413</strain>
    </source>
</reference>
<dbReference type="EMBL" id="HBDZ01014770">
    <property type="protein sequence ID" value="CAD8249772.1"/>
    <property type="molecule type" value="Transcribed_RNA"/>
</dbReference>
<dbReference type="EC" id="3.4.19.12" evidence="7"/>
<comment type="catalytic activity">
    <reaction evidence="1 7">
        <text>Thiol-dependent hydrolysis of ester, thioester, amide, peptide and isopeptide bonds formed by the C-terminal Gly of ubiquitin (a 76-residue protein attached to proteins as an intracellular targeting signal).</text>
        <dbReference type="EC" id="3.4.19.12"/>
    </reaction>
</comment>
<dbReference type="CDD" id="cd16104">
    <property type="entry name" value="Ubl_USP14_like"/>
    <property type="match status" value="1"/>
</dbReference>
<evidence type="ECO:0000259" key="9">
    <source>
        <dbReference type="PROSITE" id="PS50053"/>
    </source>
</evidence>
<dbReference type="InterPro" id="IPR019954">
    <property type="entry name" value="Ubiquitin_CS"/>
</dbReference>
<keyword evidence="6 7" id="KW-0788">Thiol protease</keyword>
<feature type="domain" description="USP" evidence="10">
    <location>
        <begin position="103"/>
        <end position="483"/>
    </location>
</feature>
<dbReference type="GO" id="GO:0004843">
    <property type="term" value="F:cysteine-type deubiquitinase activity"/>
    <property type="evidence" value="ECO:0007669"/>
    <property type="project" value="UniProtKB-UniRule"/>
</dbReference>
<evidence type="ECO:0000256" key="1">
    <source>
        <dbReference type="ARBA" id="ARBA00000707"/>
    </source>
</evidence>
<dbReference type="InterPro" id="IPR028889">
    <property type="entry name" value="USP"/>
</dbReference>
<evidence type="ECO:0000256" key="6">
    <source>
        <dbReference type="ARBA" id="ARBA00022807"/>
    </source>
</evidence>
<dbReference type="InterPro" id="IPR044635">
    <property type="entry name" value="UBP14-like"/>
</dbReference>
<dbReference type="GO" id="GO:0043161">
    <property type="term" value="P:proteasome-mediated ubiquitin-dependent protein catabolic process"/>
    <property type="evidence" value="ECO:0007669"/>
    <property type="project" value="InterPro"/>
</dbReference>
<accession>A0A7R9TZH4</accession>
<evidence type="ECO:0000256" key="7">
    <source>
        <dbReference type="RuleBase" id="RU366025"/>
    </source>
</evidence>
<proteinExistence type="inferred from homology"/>
<dbReference type="PROSITE" id="PS00299">
    <property type="entry name" value="UBIQUITIN_1"/>
    <property type="match status" value="1"/>
</dbReference>
<dbReference type="InterPro" id="IPR001394">
    <property type="entry name" value="Peptidase_C19_UCH"/>
</dbReference>
<dbReference type="AlphaFoldDB" id="A0A7R9TZH4"/>
<dbReference type="SUPFAM" id="SSF54001">
    <property type="entry name" value="Cysteine proteinases"/>
    <property type="match status" value="1"/>
</dbReference>
<dbReference type="PROSITE" id="PS00973">
    <property type="entry name" value="USP_2"/>
    <property type="match status" value="1"/>
</dbReference>
<keyword evidence="3 7" id="KW-0645">Protease</keyword>
<dbReference type="SMART" id="SM00213">
    <property type="entry name" value="UBQ"/>
    <property type="match status" value="1"/>
</dbReference>
<dbReference type="GO" id="GO:0016579">
    <property type="term" value="P:protein deubiquitination"/>
    <property type="evidence" value="ECO:0007669"/>
    <property type="project" value="InterPro"/>
</dbReference>
<evidence type="ECO:0000259" key="10">
    <source>
        <dbReference type="PROSITE" id="PS50235"/>
    </source>
</evidence>
<dbReference type="PROSITE" id="PS50235">
    <property type="entry name" value="USP_3"/>
    <property type="match status" value="1"/>
</dbReference>
<dbReference type="PROSITE" id="PS50053">
    <property type="entry name" value="UBIQUITIN_2"/>
    <property type="match status" value="1"/>
</dbReference>
<dbReference type="InterPro" id="IPR038765">
    <property type="entry name" value="Papain-like_cys_pep_sf"/>
</dbReference>
<evidence type="ECO:0000256" key="3">
    <source>
        <dbReference type="ARBA" id="ARBA00022670"/>
    </source>
</evidence>
<dbReference type="Gene3D" id="3.10.20.90">
    <property type="entry name" value="Phosphatidylinositol 3-kinase Catalytic Subunit, Chain A, domain 1"/>
    <property type="match status" value="1"/>
</dbReference>
<feature type="domain" description="Ubiquitin-like" evidence="9">
    <location>
        <begin position="1"/>
        <end position="52"/>
    </location>
</feature>
<dbReference type="PANTHER" id="PTHR43982">
    <property type="entry name" value="UBIQUITIN CARBOXYL-TERMINAL HYDROLASE"/>
    <property type="match status" value="1"/>
</dbReference>
<comment type="function">
    <text evidence="7">Recognizes and hydrolyzes the peptide bond at the C-terminal Gly of ubiquitin. Involved in the processing of poly-ubiquitin precursors as well as that of ubiquitinated proteins.</text>
</comment>
<dbReference type="InterPro" id="IPR018200">
    <property type="entry name" value="USP_CS"/>
</dbReference>
<dbReference type="Pfam" id="PF00240">
    <property type="entry name" value="ubiquitin"/>
    <property type="match status" value="1"/>
</dbReference>
<name>A0A7R9TZH4_9VIRI</name>
<gene>
    <name evidence="11" type="ORF">PCOL08062_LOCUS11344</name>
</gene>
<keyword evidence="5 7" id="KW-0378">Hydrolase</keyword>
<comment type="similarity">
    <text evidence="2 7">Belongs to the peptidase C19 family.</text>
</comment>
<evidence type="ECO:0000256" key="2">
    <source>
        <dbReference type="ARBA" id="ARBA00009085"/>
    </source>
</evidence>
<dbReference type="GO" id="GO:0070628">
    <property type="term" value="F:proteasome binding"/>
    <property type="evidence" value="ECO:0007669"/>
    <property type="project" value="TreeGrafter"/>
</dbReference>
<dbReference type="SUPFAM" id="SSF54236">
    <property type="entry name" value="Ubiquitin-like"/>
    <property type="match status" value="1"/>
</dbReference>